<evidence type="ECO:0000256" key="11">
    <source>
        <dbReference type="PIRSR" id="PIRSR004911-1"/>
    </source>
</evidence>
<reference evidence="15" key="1">
    <citation type="submission" date="2016-04" db="EMBL/GenBank/DDBJ databases">
        <authorList>
            <person name="Tagini F."/>
        </authorList>
    </citation>
    <scope>NUCLEOTIDE SEQUENCE [LARGE SCALE GENOMIC DNA]</scope>
    <source>
        <strain evidence="15">CHUV0807</strain>
    </source>
</reference>
<dbReference type="GO" id="GO:0051539">
    <property type="term" value="F:4 iron, 4 sulfur cluster binding"/>
    <property type="evidence" value="ECO:0007669"/>
    <property type="project" value="UniProtKB-KW"/>
</dbReference>
<dbReference type="CDD" id="cd01335">
    <property type="entry name" value="Radical_SAM"/>
    <property type="match status" value="1"/>
</dbReference>
<sequence>MTPEELARRANLTPATLHRLLAEYQYAMSDEMSAAMHDAPDDPIAAQFIPDARELTIAASELADPIGDAPHSPLPSLVHRYPNRVLWKISPVCAVYCRFCFRKEHIGRRGQALRQSEITAVAAYLATNPQIEEIILSGGDPLTLSNKKLRQNLAIIRDLPHIRRLRIHSRIPVVQPARIDHALLDLLGEQPQSTHLVVHTNHSAELTPNARAALHRLRTSGVMLYSQTVLLKGVNADAATLANLMNDLLDCGVKPYYLHHLDLARGTGHYRVSLNEGRAIVAALRRRLSGIAMPTYIVEIPGGDGKIPVGELTSTQEAELRASGIY</sequence>
<dbReference type="PROSITE" id="PS51918">
    <property type="entry name" value="RADICAL_SAM"/>
    <property type="match status" value="1"/>
</dbReference>
<dbReference type="InterPro" id="IPR007197">
    <property type="entry name" value="rSAM"/>
</dbReference>
<feature type="binding site" evidence="11">
    <location>
        <position position="93"/>
    </location>
    <ligand>
        <name>[4Fe-4S] cluster</name>
        <dbReference type="ChEBI" id="CHEBI:49883"/>
        <note>4Fe-4S-S-AdoMet</note>
    </ligand>
</feature>
<keyword evidence="6 11" id="KW-0479">Metal-binding</keyword>
<keyword evidence="10" id="KW-0413">Isomerase</keyword>
<dbReference type="InterPro" id="IPR058240">
    <property type="entry name" value="rSAM_sf"/>
</dbReference>
<dbReference type="InterPro" id="IPR003739">
    <property type="entry name" value="Lys_aminomutase/Glu_NH3_mut"/>
</dbReference>
<evidence type="ECO:0000256" key="5">
    <source>
        <dbReference type="ARBA" id="ARBA00022691"/>
    </source>
</evidence>
<name>A0A1C3H414_9GAMM</name>
<evidence type="ECO:0000256" key="2">
    <source>
        <dbReference type="ARBA" id="ARBA00001966"/>
    </source>
</evidence>
<accession>A0A1C3H414</accession>
<gene>
    <name evidence="14" type="ORF">CHUV0807_1106</name>
</gene>
<comment type="cofactor">
    <cofactor evidence="1 12">
        <name>pyridoxal 5'-phosphate</name>
        <dbReference type="ChEBI" id="CHEBI:597326"/>
    </cofactor>
</comment>
<dbReference type="NCBIfam" id="TIGR00238">
    <property type="entry name" value="KamA family radical SAM protein"/>
    <property type="match status" value="1"/>
</dbReference>
<feature type="binding site" evidence="11">
    <location>
        <position position="100"/>
    </location>
    <ligand>
        <name>[4Fe-4S] cluster</name>
        <dbReference type="ChEBI" id="CHEBI:49883"/>
        <note>4Fe-4S-S-AdoMet</note>
    </ligand>
</feature>
<feature type="domain" description="Radical SAM core" evidence="13">
    <location>
        <begin position="79"/>
        <end position="292"/>
    </location>
</feature>
<evidence type="ECO:0000256" key="10">
    <source>
        <dbReference type="ARBA" id="ARBA00023235"/>
    </source>
</evidence>
<evidence type="ECO:0000256" key="1">
    <source>
        <dbReference type="ARBA" id="ARBA00001933"/>
    </source>
</evidence>
<dbReference type="GO" id="GO:0046872">
    <property type="term" value="F:metal ion binding"/>
    <property type="evidence" value="ECO:0007669"/>
    <property type="project" value="UniProtKB-KW"/>
</dbReference>
<dbReference type="Gene3D" id="3.20.20.70">
    <property type="entry name" value="Aldolase class I"/>
    <property type="match status" value="1"/>
</dbReference>
<evidence type="ECO:0000256" key="4">
    <source>
        <dbReference type="ARBA" id="ARBA00022485"/>
    </source>
</evidence>
<evidence type="ECO:0000259" key="13">
    <source>
        <dbReference type="PROSITE" id="PS51918"/>
    </source>
</evidence>
<evidence type="ECO:0000256" key="12">
    <source>
        <dbReference type="PIRSR" id="PIRSR603739-50"/>
    </source>
</evidence>
<evidence type="ECO:0000313" key="15">
    <source>
        <dbReference type="Proteomes" id="UP000190837"/>
    </source>
</evidence>
<organism evidence="14 15">
    <name type="scientific">Cardiobacterium hominis</name>
    <dbReference type="NCBI Taxonomy" id="2718"/>
    <lineage>
        <taxon>Bacteria</taxon>
        <taxon>Pseudomonadati</taxon>
        <taxon>Pseudomonadota</taxon>
        <taxon>Gammaproteobacteria</taxon>
        <taxon>Cardiobacteriales</taxon>
        <taxon>Cardiobacteriaceae</taxon>
        <taxon>Cardiobacterium</taxon>
    </lineage>
</organism>
<keyword evidence="5" id="KW-0949">S-adenosyl-L-methionine</keyword>
<dbReference type="PIRSF" id="PIRSF004911">
    <property type="entry name" value="DUF160"/>
    <property type="match status" value="1"/>
</dbReference>
<feature type="modified residue" description="N6-(pyridoxal phosphate)lysine" evidence="12">
    <location>
        <position position="306"/>
    </location>
</feature>
<keyword evidence="8" id="KW-0408">Iron</keyword>
<dbReference type="Proteomes" id="UP000190837">
    <property type="component" value="Unassembled WGS sequence"/>
</dbReference>
<dbReference type="PANTHER" id="PTHR30538">
    <property type="entry name" value="LYSINE 2,3-AMINOMUTASE-RELATED"/>
    <property type="match status" value="1"/>
</dbReference>
<feature type="binding site" evidence="11">
    <location>
        <position position="97"/>
    </location>
    <ligand>
        <name>[4Fe-4S] cluster</name>
        <dbReference type="ChEBI" id="CHEBI:49883"/>
        <note>4Fe-4S-S-AdoMet</note>
    </ligand>
</feature>
<keyword evidence="7 12" id="KW-0663">Pyridoxal phosphate</keyword>
<evidence type="ECO:0000313" key="14">
    <source>
        <dbReference type="EMBL" id="SAM63331.1"/>
    </source>
</evidence>
<dbReference type="AlphaFoldDB" id="A0A1C3H414"/>
<evidence type="ECO:0000256" key="7">
    <source>
        <dbReference type="ARBA" id="ARBA00022898"/>
    </source>
</evidence>
<keyword evidence="9 11" id="KW-0411">Iron-sulfur</keyword>
<evidence type="ECO:0000256" key="3">
    <source>
        <dbReference type="ARBA" id="ARBA00008703"/>
    </source>
</evidence>
<dbReference type="GO" id="GO:0016853">
    <property type="term" value="F:isomerase activity"/>
    <property type="evidence" value="ECO:0007669"/>
    <property type="project" value="UniProtKB-KW"/>
</dbReference>
<evidence type="ECO:0000256" key="9">
    <source>
        <dbReference type="ARBA" id="ARBA00023014"/>
    </source>
</evidence>
<comment type="similarity">
    <text evidence="3">Belongs to the radical SAM superfamily. KamA family.</text>
</comment>
<dbReference type="SFLD" id="SFLDS00029">
    <property type="entry name" value="Radical_SAM"/>
    <property type="match status" value="1"/>
</dbReference>
<dbReference type="PANTHER" id="PTHR30538:SF1">
    <property type="entry name" value="L-LYSINE 2,3-AMINOMUTASE"/>
    <property type="match status" value="1"/>
</dbReference>
<dbReference type="InterPro" id="IPR013785">
    <property type="entry name" value="Aldolase_TIM"/>
</dbReference>
<keyword evidence="4 11" id="KW-0004">4Fe-4S</keyword>
<evidence type="ECO:0000256" key="6">
    <source>
        <dbReference type="ARBA" id="ARBA00022723"/>
    </source>
</evidence>
<dbReference type="SUPFAM" id="SSF102114">
    <property type="entry name" value="Radical SAM enzymes"/>
    <property type="match status" value="1"/>
</dbReference>
<dbReference type="SFLD" id="SFLDG01070">
    <property type="entry name" value="PLP-dependent"/>
    <property type="match status" value="1"/>
</dbReference>
<evidence type="ECO:0000256" key="8">
    <source>
        <dbReference type="ARBA" id="ARBA00023004"/>
    </source>
</evidence>
<dbReference type="RefSeq" id="WP_079540313.1">
    <property type="nucleotide sequence ID" value="NZ_FKLO01000042.1"/>
</dbReference>
<proteinExistence type="inferred from homology"/>
<comment type="cofactor">
    <cofactor evidence="2">
        <name>[4Fe-4S] cluster</name>
        <dbReference type="ChEBI" id="CHEBI:49883"/>
    </cofactor>
</comment>
<dbReference type="Pfam" id="PF04055">
    <property type="entry name" value="Radical_SAM"/>
    <property type="match status" value="1"/>
</dbReference>
<protein>
    <submittedName>
        <fullName evidence="14">Lysyl-lysine 2,3-aminomutase</fullName>
    </submittedName>
</protein>
<dbReference type="EMBL" id="FKLO01000042">
    <property type="protein sequence ID" value="SAM63331.1"/>
    <property type="molecule type" value="Genomic_DNA"/>
</dbReference>